<protein>
    <recommendedName>
        <fullName evidence="8">ABC3 transporter permease C-terminal domain-containing protein</fullName>
    </recommendedName>
</protein>
<evidence type="ECO:0000313" key="9">
    <source>
        <dbReference type="EMBL" id="UUI72793.1"/>
    </source>
</evidence>
<feature type="domain" description="ABC3 transporter permease C-terminal" evidence="8">
    <location>
        <begin position="815"/>
        <end position="925"/>
    </location>
</feature>
<evidence type="ECO:0000256" key="6">
    <source>
        <dbReference type="SAM" id="MobiDB-lite"/>
    </source>
</evidence>
<feature type="transmembrane region" description="Helical" evidence="7">
    <location>
        <begin position="474"/>
        <end position="493"/>
    </location>
</feature>
<feature type="transmembrane region" description="Helical" evidence="7">
    <location>
        <begin position="29"/>
        <end position="51"/>
    </location>
</feature>
<dbReference type="RefSeq" id="WP_227578372.1">
    <property type="nucleotide sequence ID" value="NZ_CP101987.1"/>
</dbReference>
<evidence type="ECO:0000256" key="7">
    <source>
        <dbReference type="SAM" id="Phobius"/>
    </source>
</evidence>
<proteinExistence type="predicted"/>
<dbReference type="InterPro" id="IPR003838">
    <property type="entry name" value="ABC3_permease_C"/>
</dbReference>
<feature type="region of interest" description="Disordered" evidence="6">
    <location>
        <begin position="142"/>
        <end position="194"/>
    </location>
</feature>
<keyword evidence="4 7" id="KW-1133">Transmembrane helix</keyword>
<accession>A0ABY5KSF7</accession>
<evidence type="ECO:0000256" key="1">
    <source>
        <dbReference type="ARBA" id="ARBA00004651"/>
    </source>
</evidence>
<feature type="transmembrane region" description="Helical" evidence="7">
    <location>
        <begin position="349"/>
        <end position="370"/>
    </location>
</feature>
<sequence>MTTLETRLRATGADALLVTKRRARQDTGLLVGTALLLLVTLFLTLGVPRLLERTADEAVRQTIRAAGTDADLIGVPPPVIDLSEGPVDDAYAAADWLEREFGHATESTVVTVRSGHVVADSPAGLFGLELVHVATPGSPSPVRWVAGTAPSPAVPAEDEAADAEGEAADAEGEAADAEGEAVDEDGTAPDGASHHTVQVGLSTATAAVLGITLEDGPYTIDRRTESRFDQVVITGLYEPVDAQDQVWVGQPGLLGPITSPSTTKTALHTAAYVPFETVHDMVEVAGRGKVGGTARAAVRTEGISLGDVHALTSEVISFAARTGQLSSGLPQVVAAFDARMSAARAQASLIVAGVASTAALCLVLAASLLVARRRPFLVAERARGASIASILTRALLESVPVVIGVGVIATGAVLAWLYDQPGSALLAVAVGVVAALAPAVLAAREAAQAWTGRRVPADRRVRAAQRARRGVRRLVAEALVVLLAVAAVVSVRGRGLVPLASGEVDPLLAAAPVLLACAAALVVVRVSPAVVRAAGRWVTRSRGLAAPLAVARAHGAATAVVPLLTVTVAVALVVMSGTLVHTIRSGQHLAADQLVGAPVRLDGLLDTEVGGDLLGRLAADPGVTAVATGTQLTRRAFGEFTGVTATLLVVDAAELAEARRSMGLPVDDGLAMLGEPGPDGSVPALVSAALLERAAIEGTEVLMSGFSGTMTIDVRGTTDLTPDKGEPVDANVGARDQDDGLVVVDRELLADVTEQAPRVDRAWVSGPGAVAAVTATDVAPTATSGIVVTTRDGWWTAWSQGPLTSALTTMFIASVGVLAALSVLALVLVVVATARERGRTLSALRTLGLDARTARWATLGELAPLVLGGLVGGVVIGLGVPALVGDALGLTLLTAEPEGATVDLTWWPVVAAVVVLLLALVVAVAAEQAVRRRDRLGEVLRVGER</sequence>
<keyword evidence="10" id="KW-1185">Reference proteome</keyword>
<feature type="transmembrane region" description="Helical" evidence="7">
    <location>
        <begin position="424"/>
        <end position="443"/>
    </location>
</feature>
<evidence type="ECO:0000256" key="4">
    <source>
        <dbReference type="ARBA" id="ARBA00022989"/>
    </source>
</evidence>
<keyword evidence="3 7" id="KW-0812">Transmembrane</keyword>
<evidence type="ECO:0000313" key="10">
    <source>
        <dbReference type="Proteomes" id="UP001316384"/>
    </source>
</evidence>
<name>A0ABY5KSF7_9CELL</name>
<feature type="transmembrane region" description="Helical" evidence="7">
    <location>
        <begin position="810"/>
        <end position="832"/>
    </location>
</feature>
<organism evidence="9 10">
    <name type="scientific">Cellulomonas xiejunii</name>
    <dbReference type="NCBI Taxonomy" id="2968083"/>
    <lineage>
        <taxon>Bacteria</taxon>
        <taxon>Bacillati</taxon>
        <taxon>Actinomycetota</taxon>
        <taxon>Actinomycetes</taxon>
        <taxon>Micrococcales</taxon>
        <taxon>Cellulomonadaceae</taxon>
        <taxon>Cellulomonas</taxon>
    </lineage>
</organism>
<feature type="transmembrane region" description="Helical" evidence="7">
    <location>
        <begin position="390"/>
        <end position="418"/>
    </location>
</feature>
<evidence type="ECO:0000256" key="3">
    <source>
        <dbReference type="ARBA" id="ARBA00022692"/>
    </source>
</evidence>
<keyword evidence="5 7" id="KW-0472">Membrane</keyword>
<feature type="transmembrane region" description="Helical" evidence="7">
    <location>
        <begin position="862"/>
        <end position="884"/>
    </location>
</feature>
<evidence type="ECO:0000256" key="5">
    <source>
        <dbReference type="ARBA" id="ARBA00023136"/>
    </source>
</evidence>
<reference evidence="9 10" key="1">
    <citation type="submission" date="2022-07" db="EMBL/GenBank/DDBJ databases">
        <title>Novel species in genus cellulomonas.</title>
        <authorList>
            <person name="Ye L."/>
        </authorList>
    </citation>
    <scope>NUCLEOTIDE SEQUENCE [LARGE SCALE GENOMIC DNA]</scope>
    <source>
        <strain evidence="10">zg-B89</strain>
    </source>
</reference>
<dbReference type="Pfam" id="PF02687">
    <property type="entry name" value="FtsX"/>
    <property type="match status" value="1"/>
</dbReference>
<feature type="transmembrane region" description="Helical" evidence="7">
    <location>
        <begin position="556"/>
        <end position="580"/>
    </location>
</feature>
<gene>
    <name evidence="9" type="ORF">NP048_04920</name>
</gene>
<evidence type="ECO:0000259" key="8">
    <source>
        <dbReference type="Pfam" id="PF02687"/>
    </source>
</evidence>
<comment type="subcellular location">
    <subcellularLocation>
        <location evidence="1">Cell membrane</location>
        <topology evidence="1">Multi-pass membrane protein</topology>
    </subcellularLocation>
</comment>
<dbReference type="EMBL" id="CP101987">
    <property type="protein sequence ID" value="UUI72793.1"/>
    <property type="molecule type" value="Genomic_DNA"/>
</dbReference>
<evidence type="ECO:0000256" key="2">
    <source>
        <dbReference type="ARBA" id="ARBA00022475"/>
    </source>
</evidence>
<keyword evidence="2" id="KW-1003">Cell membrane</keyword>
<feature type="transmembrane region" description="Helical" evidence="7">
    <location>
        <begin position="513"/>
        <end position="535"/>
    </location>
</feature>
<feature type="compositionally biased region" description="Acidic residues" evidence="6">
    <location>
        <begin position="156"/>
        <end position="187"/>
    </location>
</feature>
<dbReference type="Proteomes" id="UP001316384">
    <property type="component" value="Chromosome"/>
</dbReference>
<feature type="transmembrane region" description="Helical" evidence="7">
    <location>
        <begin position="904"/>
        <end position="926"/>
    </location>
</feature>